<dbReference type="InterPro" id="IPR050836">
    <property type="entry name" value="SDS22/Internalin_LRR"/>
</dbReference>
<dbReference type="RefSeq" id="WP_317635041.1">
    <property type="nucleotide sequence ID" value="NZ_AP026802.1"/>
</dbReference>
<evidence type="ECO:0000256" key="1">
    <source>
        <dbReference type="ARBA" id="ARBA00022614"/>
    </source>
</evidence>
<evidence type="ECO:0000313" key="3">
    <source>
        <dbReference type="EMBL" id="BDR59235.1"/>
    </source>
</evidence>
<dbReference type="PANTHER" id="PTHR46652:SF3">
    <property type="entry name" value="LEUCINE-RICH REPEAT-CONTAINING PROTEIN 9"/>
    <property type="match status" value="1"/>
</dbReference>
<keyword evidence="2" id="KW-0677">Repeat</keyword>
<dbReference type="EMBL" id="AP026802">
    <property type="protein sequence ID" value="BDR59235.1"/>
    <property type="molecule type" value="Genomic_DNA"/>
</dbReference>
<evidence type="ECO:0008006" key="5">
    <source>
        <dbReference type="Google" id="ProtNLM"/>
    </source>
</evidence>
<organism evidence="3 4">
    <name type="scientific">Xylocopilactobacillus apicola</name>
    <dbReference type="NCBI Taxonomy" id="2932184"/>
    <lineage>
        <taxon>Bacteria</taxon>
        <taxon>Bacillati</taxon>
        <taxon>Bacillota</taxon>
        <taxon>Bacilli</taxon>
        <taxon>Lactobacillales</taxon>
        <taxon>Lactobacillaceae</taxon>
        <taxon>Xylocopilactobacillus</taxon>
    </lineage>
</organism>
<dbReference type="SUPFAM" id="SSF52058">
    <property type="entry name" value="L domain-like"/>
    <property type="match status" value="1"/>
</dbReference>
<dbReference type="InterPro" id="IPR032675">
    <property type="entry name" value="LRR_dom_sf"/>
</dbReference>
<gene>
    <name evidence="3" type="ORF">XA3_16760</name>
</gene>
<keyword evidence="1" id="KW-0433">Leucine-rich repeat</keyword>
<name>A0AAU9DGY9_9LACO</name>
<sequence>MNWRKIKRLLLLITVIAVLFVFWHVMPNVDTHADQASLHGSSSKFKTPSLNELADPFKTKGKLVSSRGNIGPQIAGTVVQTNDFHLFVNSQINSSNQPYEVLNWDSVVDSSDGYVIQRTNDAALPSNEAAWQLPPTNYGKQITILNVYPDNCNYLQTWMNQLDPATGQPVSMGLINVVPVSFADFNSNPDQYLKDAAGNYQYDGIYFGSEDGNGGNGPNNDLNATSYAATVAYGQTGRSIILGHDTVYYQHPYLMQFGPSLGLKILPGFPSWGGNVGLGSTKVKFSMNGFLNQYPYKFGLDQTLEIKFSHSSGQYYLYQGGAQRWMEYEPPFSFADEAKEINYLDENSNQVSGDNGQRIGDNNFYLVTKNNYAMIQTGHSIWNGMSACTPDEAKIIANMIYYTSTLNLSTQGEDHTVKDSAAPEMPTVAGTTDRDKATLQIKASDVGTDYFYRVKAKTASMTKYSDVVKSTITSGIKGFVYQIDDNPNGVVTPVKDANGEVTNLNLTADATGLGTINVNRADGIKKYLHVVAVDQNNNFDLTRTKTISLGDYLWWTVDSSNVLTIYPHALNWDRDLFTWLDGYGYPHQDWPWYQSFDQITKVVISPGVTVDGSIYNLFAKLKNMTTITGIEQLDTSQVTSMAGMFRDCYALTSLDVSHFDTSQVTDLSAMFSNCRVLTSLDVTHFDTRQVTNMSELFSNCLLLANLDVSNFVTSRVTSMSKMFQDCRVLPSINVTNFDTSQVTTMSQMFDSCYKVPNLDVSHFDTAKVTNMMSMFSMCRSLLSIDVTHFDTSQVTSMNGMFNFCELFTSLDVTHFNTSKVTDIGRMFGSCRKITTLDIRNFDTSQVTDMAAMFCYDIKMTDLYFDPDKFKTDQVTRMSSMFIHCESLKQLDVTKFNTAKVTQMSGMFSGCESLTELDVTHFETTHVSDMDWMFESCKNLTTIDVSHFDGNHLKKVNSMFSNCLKLTTLDLTNFNNRYSSLSGRERMFYNTPDLWKITLGPNMVIDDYIGNIGSGFPGKKINDLDHPTKKYFATSYNWQEVGPGTDPHDPKGPIITSEQLRRESVTRHDTRTYVWDQNGKQDLAVSNTLVDLGNQNFTFAGREVLSSVQYVTETDNRNSRKDLTWKVEAAVSKDLQLDTDSTKIIKGNPLWFHDTATGNKYNLTSTAQTVYNGTAGYIGTDYQDRVPVSWKLGFKTEPINIPAPGHYTGQITFTLVNVDEI</sequence>
<reference evidence="3 4" key="1">
    <citation type="journal article" date="2023" name="Microbiol. Spectr.">
        <title>Symbiosis of Carpenter Bees with Uncharacterized Lactic Acid Bacteria Showing NAD Auxotrophy.</title>
        <authorList>
            <person name="Kawasaki S."/>
            <person name="Ozawa K."/>
            <person name="Mori T."/>
            <person name="Yamamoto A."/>
            <person name="Ito M."/>
            <person name="Ohkuma M."/>
            <person name="Sakamoto M."/>
            <person name="Matsutani M."/>
        </authorList>
    </citation>
    <scope>NUCLEOTIDE SEQUENCE [LARGE SCALE GENOMIC DNA]</scope>
    <source>
        <strain evidence="3 4">XA3</strain>
    </source>
</reference>
<accession>A0AAU9DGY9</accession>
<dbReference type="PANTHER" id="PTHR46652">
    <property type="entry name" value="LEUCINE-RICH REPEAT AND IQ DOMAIN-CONTAINING PROTEIN 1-RELATED"/>
    <property type="match status" value="1"/>
</dbReference>
<dbReference type="SUPFAM" id="SSF52047">
    <property type="entry name" value="RNI-like"/>
    <property type="match status" value="1"/>
</dbReference>
<evidence type="ECO:0000313" key="4">
    <source>
        <dbReference type="Proteomes" id="UP001321861"/>
    </source>
</evidence>
<dbReference type="Pfam" id="PF03382">
    <property type="entry name" value="DUF285"/>
    <property type="match status" value="2"/>
</dbReference>
<dbReference type="NCBIfam" id="TIGR02167">
    <property type="entry name" value="Liste_lipo_26"/>
    <property type="match status" value="11"/>
</dbReference>
<dbReference type="AlphaFoldDB" id="A0AAU9DGY9"/>
<keyword evidence="4" id="KW-1185">Reference proteome</keyword>
<proteinExistence type="predicted"/>
<dbReference type="InterPro" id="IPR011889">
    <property type="entry name" value="Liste_lipo_26"/>
</dbReference>
<dbReference type="InterPro" id="IPR005046">
    <property type="entry name" value="DUF285"/>
</dbReference>
<dbReference type="Gene3D" id="3.80.10.10">
    <property type="entry name" value="Ribonuclease Inhibitor"/>
    <property type="match status" value="2"/>
</dbReference>
<evidence type="ECO:0000256" key="2">
    <source>
        <dbReference type="ARBA" id="ARBA00022737"/>
    </source>
</evidence>
<protein>
    <recommendedName>
        <fullName evidence="5">BspA family leucine-rich repeat surface protein</fullName>
    </recommendedName>
</protein>
<dbReference type="Proteomes" id="UP001321861">
    <property type="component" value="Chromosome"/>
</dbReference>
<dbReference type="KEGG" id="xap:XA3_16760"/>